<dbReference type="SUPFAM" id="SSF56672">
    <property type="entry name" value="DNA/RNA polymerases"/>
    <property type="match status" value="1"/>
</dbReference>
<name>A0A4P9X4R0_9FUNG</name>
<dbReference type="STRING" id="1555241.A0A4P9X4R0"/>
<reference evidence="3" key="1">
    <citation type="journal article" date="2018" name="Nat. Microbiol.">
        <title>Leveraging single-cell genomics to expand the fungal tree of life.</title>
        <authorList>
            <person name="Ahrendt S.R."/>
            <person name="Quandt C.A."/>
            <person name="Ciobanu D."/>
            <person name="Clum A."/>
            <person name="Salamov A."/>
            <person name="Andreopoulos B."/>
            <person name="Cheng J.F."/>
            <person name="Woyke T."/>
            <person name="Pelin A."/>
            <person name="Henrissat B."/>
            <person name="Reynolds N.K."/>
            <person name="Benny G.L."/>
            <person name="Smith M.E."/>
            <person name="James T.Y."/>
            <person name="Grigoriev I.V."/>
        </authorList>
    </citation>
    <scope>NUCLEOTIDE SEQUENCE [LARGE SCALE GENOMIC DNA]</scope>
    <source>
        <strain evidence="3">ATCC 52028</strain>
    </source>
</reference>
<evidence type="ECO:0000313" key="2">
    <source>
        <dbReference type="EMBL" id="RKP00077.1"/>
    </source>
</evidence>
<gene>
    <name evidence="2" type="ORF">CXG81DRAFT_27183</name>
</gene>
<organism evidence="2 3">
    <name type="scientific">Caulochytrium protostelioides</name>
    <dbReference type="NCBI Taxonomy" id="1555241"/>
    <lineage>
        <taxon>Eukaryota</taxon>
        <taxon>Fungi</taxon>
        <taxon>Fungi incertae sedis</taxon>
        <taxon>Chytridiomycota</taxon>
        <taxon>Chytridiomycota incertae sedis</taxon>
        <taxon>Chytridiomycetes</taxon>
        <taxon>Caulochytriales</taxon>
        <taxon>Caulochytriaceae</taxon>
        <taxon>Caulochytrium</taxon>
    </lineage>
</organism>
<dbReference type="PANTHER" id="PTHR15503:SF22">
    <property type="entry name" value="TRANSPOSON TY3-I GAG POLYPROTEIN"/>
    <property type="match status" value="1"/>
</dbReference>
<dbReference type="InterPro" id="IPR043502">
    <property type="entry name" value="DNA/RNA_pol_sf"/>
</dbReference>
<dbReference type="OrthoDB" id="2442328at2759"/>
<evidence type="ECO:0000256" key="1">
    <source>
        <dbReference type="SAM" id="MobiDB-lite"/>
    </source>
</evidence>
<protein>
    <recommendedName>
        <fullName evidence="4">DNA/RNA polymerase</fullName>
    </recommendedName>
</protein>
<feature type="compositionally biased region" description="Basic and acidic residues" evidence="1">
    <location>
        <begin position="1"/>
        <end position="20"/>
    </location>
</feature>
<feature type="region of interest" description="Disordered" evidence="1">
    <location>
        <begin position="1"/>
        <end position="35"/>
    </location>
</feature>
<dbReference type="Proteomes" id="UP000274922">
    <property type="component" value="Unassembled WGS sequence"/>
</dbReference>
<dbReference type="InterPro" id="IPR032567">
    <property type="entry name" value="RTL1-rel"/>
</dbReference>
<dbReference type="Gene3D" id="3.10.10.10">
    <property type="entry name" value="HIV Type 1 Reverse Transcriptase, subunit A, domain 1"/>
    <property type="match status" value="1"/>
</dbReference>
<proteinExistence type="predicted"/>
<evidence type="ECO:0000313" key="3">
    <source>
        <dbReference type="Proteomes" id="UP000274922"/>
    </source>
</evidence>
<sequence>MTKQQKADEMTKGRITEHTEQMTAEPTAEKTNDDAHEGSTLVTTRHQFHMLLKHDNVDELFLMNITAADDSSHTKEIKVHPLDPQLQNQVDRLLHQYRDRFRVELKKRPHSVYDHKIDTGDEPPHFKNPYRLSPAGMLELKKQIDKLLAEGLIRPSKSP</sequence>
<evidence type="ECO:0008006" key="4">
    <source>
        <dbReference type="Google" id="ProtNLM"/>
    </source>
</evidence>
<keyword evidence="3" id="KW-1185">Reference proteome</keyword>
<dbReference type="AlphaFoldDB" id="A0A4P9X4R0"/>
<accession>A0A4P9X4R0</accession>
<dbReference type="EMBL" id="ML014236">
    <property type="protein sequence ID" value="RKP00077.1"/>
    <property type="molecule type" value="Genomic_DNA"/>
</dbReference>
<dbReference type="PANTHER" id="PTHR15503">
    <property type="entry name" value="LDOC1 RELATED"/>
    <property type="match status" value="1"/>
</dbReference>